<dbReference type="Pfam" id="PF24670">
    <property type="entry name" value="DUF7653"/>
    <property type="match status" value="1"/>
</dbReference>
<dbReference type="STRING" id="49451.A0A1J6KE48"/>
<organism evidence="2 3">
    <name type="scientific">Nicotiana attenuata</name>
    <name type="common">Coyote tobacco</name>
    <dbReference type="NCBI Taxonomy" id="49451"/>
    <lineage>
        <taxon>Eukaryota</taxon>
        <taxon>Viridiplantae</taxon>
        <taxon>Streptophyta</taxon>
        <taxon>Embryophyta</taxon>
        <taxon>Tracheophyta</taxon>
        <taxon>Spermatophyta</taxon>
        <taxon>Magnoliopsida</taxon>
        <taxon>eudicotyledons</taxon>
        <taxon>Gunneridae</taxon>
        <taxon>Pentapetalae</taxon>
        <taxon>asterids</taxon>
        <taxon>lamiids</taxon>
        <taxon>Solanales</taxon>
        <taxon>Solanaceae</taxon>
        <taxon>Nicotianoideae</taxon>
        <taxon>Nicotianeae</taxon>
        <taxon>Nicotiana</taxon>
    </lineage>
</organism>
<reference evidence="2" key="1">
    <citation type="submission" date="2016-11" db="EMBL/GenBank/DDBJ databases">
        <title>The genome of Nicotiana attenuata.</title>
        <authorList>
            <person name="Xu S."/>
            <person name="Brockmoeller T."/>
            <person name="Gaquerel E."/>
            <person name="Navarro A."/>
            <person name="Kuhl H."/>
            <person name="Gase K."/>
            <person name="Ling Z."/>
            <person name="Zhou W."/>
            <person name="Kreitzer C."/>
            <person name="Stanke M."/>
            <person name="Tang H."/>
            <person name="Lyons E."/>
            <person name="Pandey P."/>
            <person name="Pandey S.P."/>
            <person name="Timmermann B."/>
            <person name="Baldwin I.T."/>
        </authorList>
    </citation>
    <scope>NUCLEOTIDE SEQUENCE [LARGE SCALE GENOMIC DNA]</scope>
    <source>
        <strain evidence="2">UT</strain>
    </source>
</reference>
<name>A0A1J6KE48_NICAT</name>
<protein>
    <recommendedName>
        <fullName evidence="1">DUF7653 domain-containing protein</fullName>
    </recommendedName>
</protein>
<dbReference type="EMBL" id="MJEQ01005587">
    <property type="protein sequence ID" value="OIT20223.1"/>
    <property type="molecule type" value="Genomic_DNA"/>
</dbReference>
<feature type="domain" description="DUF7653" evidence="1">
    <location>
        <begin position="11"/>
        <end position="129"/>
    </location>
</feature>
<evidence type="ECO:0000313" key="3">
    <source>
        <dbReference type="Proteomes" id="UP000187609"/>
    </source>
</evidence>
<evidence type="ECO:0000259" key="1">
    <source>
        <dbReference type="Pfam" id="PF24670"/>
    </source>
</evidence>
<proteinExistence type="predicted"/>
<dbReference type="Gramene" id="OIT20223">
    <property type="protein sequence ID" value="OIT20223"/>
    <property type="gene ID" value="A4A49_38590"/>
</dbReference>
<dbReference type="InterPro" id="IPR056070">
    <property type="entry name" value="DUF7653"/>
</dbReference>
<dbReference type="Proteomes" id="UP000187609">
    <property type="component" value="Unassembled WGS sequence"/>
</dbReference>
<gene>
    <name evidence="2" type="ORF">A4A49_38590</name>
</gene>
<keyword evidence="3" id="KW-1185">Reference proteome</keyword>
<evidence type="ECO:0000313" key="2">
    <source>
        <dbReference type="EMBL" id="OIT20223.1"/>
    </source>
</evidence>
<comment type="caution">
    <text evidence="2">The sequence shown here is derived from an EMBL/GenBank/DDBJ whole genome shotgun (WGS) entry which is preliminary data.</text>
</comment>
<dbReference type="AlphaFoldDB" id="A0A1J6KE48"/>
<accession>A0A1J6KE48</accession>
<dbReference type="SMR" id="A0A1J6KE48"/>
<sequence>MCMHRDKKQTKANKRQCSVCKQTDTSNNFKLYKKNQNHQIGETGINRVCNQELCNRVCCLQIQGLNLLRERSQLCGKLMEYTKANVKQSGGGIDGQFLIESNAKIQGLKRGIETLTSSLQTVSSVINENPMHSDSQPSVSWCYYFASC</sequence>